<proteinExistence type="predicted"/>
<evidence type="ECO:0000313" key="2">
    <source>
        <dbReference type="EMBL" id="QJE99040.1"/>
    </source>
</evidence>
<accession>A0A858RS96</accession>
<dbReference type="NCBIfam" id="TIGR02595">
    <property type="entry name" value="PEP_CTERM"/>
    <property type="match status" value="1"/>
</dbReference>
<evidence type="ECO:0000313" key="3">
    <source>
        <dbReference type="Proteomes" id="UP000501812"/>
    </source>
</evidence>
<organism evidence="2 3">
    <name type="scientific">Luteolibacter luteus</name>
    <dbReference type="NCBI Taxonomy" id="2728835"/>
    <lineage>
        <taxon>Bacteria</taxon>
        <taxon>Pseudomonadati</taxon>
        <taxon>Verrucomicrobiota</taxon>
        <taxon>Verrucomicrobiia</taxon>
        <taxon>Verrucomicrobiales</taxon>
        <taxon>Verrucomicrobiaceae</taxon>
        <taxon>Luteolibacter</taxon>
    </lineage>
</organism>
<protein>
    <submittedName>
        <fullName evidence="2">PEP-CTERM sorting domain-containing protein</fullName>
    </submittedName>
</protein>
<dbReference type="AlphaFoldDB" id="A0A858RS96"/>
<reference evidence="2 3" key="1">
    <citation type="submission" date="2020-04" db="EMBL/GenBank/DDBJ databases">
        <title>Luteolibacter sp. G-1-1-1 isolated from soil.</title>
        <authorList>
            <person name="Dahal R.H."/>
        </authorList>
    </citation>
    <scope>NUCLEOTIDE SEQUENCE [LARGE SCALE GENOMIC DNA]</scope>
    <source>
        <strain evidence="2 3">G-1-1-1</strain>
    </source>
</reference>
<keyword evidence="3" id="KW-1185">Reference proteome</keyword>
<dbReference type="Pfam" id="PF07589">
    <property type="entry name" value="PEP-CTERM"/>
    <property type="match status" value="1"/>
</dbReference>
<dbReference type="EMBL" id="CP051774">
    <property type="protein sequence ID" value="QJE99040.1"/>
    <property type="molecule type" value="Genomic_DNA"/>
</dbReference>
<dbReference type="Proteomes" id="UP000501812">
    <property type="component" value="Chromosome"/>
</dbReference>
<dbReference type="RefSeq" id="WP_169457526.1">
    <property type="nucleotide sequence ID" value="NZ_CP051774.1"/>
</dbReference>
<dbReference type="InterPro" id="IPR013424">
    <property type="entry name" value="Ice-binding_C"/>
</dbReference>
<sequence length="178" mass="19251">MKSPSRRILASLIGIAGMGLTAHRGDAAVVVTDGRILTWHFTLEPRGASSDSLDQFHLVFGDDRLSDTDLVSVNVFPAGQSVPVICLTWSGSPNGTGSFTFLRDLNDAFPAMEGVVSFDVLKGSVDLEGITFLIRTRTRLLGANMRQPMHLVPEPSSCLLLGMAGLVLGFRRRRRALV</sequence>
<name>A0A858RS96_9BACT</name>
<feature type="domain" description="Ice-binding protein C-terminal" evidence="1">
    <location>
        <begin position="152"/>
        <end position="174"/>
    </location>
</feature>
<gene>
    <name evidence="2" type="ORF">HHL09_25755</name>
</gene>
<evidence type="ECO:0000259" key="1">
    <source>
        <dbReference type="Pfam" id="PF07589"/>
    </source>
</evidence>
<dbReference type="KEGG" id="luo:HHL09_25755"/>